<evidence type="ECO:0000313" key="3">
    <source>
        <dbReference type="Proteomes" id="UP000573603"/>
    </source>
</evidence>
<sequence length="479" mass="55384">MAMTLKNQTGLDFDEVDPFFGSYPSSRSIEHQARRVKGFCSDATQLLFCASSSDLENAQSRHRKGPRVWVSDREWYPEDSDVALSDRKSYGRVLDDKDFQMVLSKTRFSKNGDHEIGPPRRIYIDKPDKNSILVMLKTTPPSQVAGFRELLANYITDAPAPVMSSREIFWWGSMCFLFSFNLPFFAMSTQTEKDNRMLWYGKQPLRRRHDLSFLNLKDHDRYPPGSVESSSGISEKKYFLVEGVCSIVVTGRTDRYWTAACLDDDLCDEEDEPRLSIEGEEEQEKEQEGEEEEECDDSGLSIEDEDDLEPEPEEDPIILKVYNKTQSPRAYALAALATSLTKIADYHKDIQHQFGTSLNHHTPNSWYGTPKNTSSQPMKDWRKRYPELLEYVIHCNSRLIEKLEYFFSHYLMLTPDGLPQNPLWQSVHREERVVQCLAELRDILDSLRDIDSELRRLLQTCIEARREVSATAQEPQPTL</sequence>
<dbReference type="Proteomes" id="UP000573603">
    <property type="component" value="Unassembled WGS sequence"/>
</dbReference>
<evidence type="ECO:0000256" key="1">
    <source>
        <dbReference type="SAM" id="MobiDB-lite"/>
    </source>
</evidence>
<keyword evidence="3" id="KW-1185">Reference proteome</keyword>
<evidence type="ECO:0000313" key="2">
    <source>
        <dbReference type="EMBL" id="KAF5252997.1"/>
    </source>
</evidence>
<dbReference type="EMBL" id="JABEVY010000049">
    <property type="protein sequence ID" value="KAF5252997.1"/>
    <property type="molecule type" value="Genomic_DNA"/>
</dbReference>
<protein>
    <submittedName>
        <fullName evidence="2">Uncharacterized protein</fullName>
    </submittedName>
</protein>
<accession>A0A8H5EAP0</accession>
<dbReference type="AlphaFoldDB" id="A0A8H5EAP0"/>
<comment type="caution">
    <text evidence="2">The sequence shown here is derived from an EMBL/GenBank/DDBJ whole genome shotgun (WGS) entry which is preliminary data.</text>
</comment>
<reference evidence="2 3" key="1">
    <citation type="journal article" date="2020" name="BMC Genomics">
        <title>Correction to: Identification and distribution of gene clusters required for synthesis of sphingolipid metabolism inhibitors in diverse species of the filamentous fungus Fusarium.</title>
        <authorList>
            <person name="Kim H.S."/>
            <person name="Lohmar J.M."/>
            <person name="Busman M."/>
            <person name="Brown D.W."/>
            <person name="Naumann T.A."/>
            <person name="Divon H.H."/>
            <person name="Lysoe E."/>
            <person name="Uhlig S."/>
            <person name="Proctor R.H."/>
        </authorList>
    </citation>
    <scope>NUCLEOTIDE SEQUENCE [LARGE SCALE GENOMIC DNA]</scope>
    <source>
        <strain evidence="2 3">NRRL 25214</strain>
    </source>
</reference>
<name>A0A8H5EAP0_9HYPO</name>
<proteinExistence type="predicted"/>
<organism evidence="2 3">
    <name type="scientific">Fusarium anthophilum</name>
    <dbReference type="NCBI Taxonomy" id="48485"/>
    <lineage>
        <taxon>Eukaryota</taxon>
        <taxon>Fungi</taxon>
        <taxon>Dikarya</taxon>
        <taxon>Ascomycota</taxon>
        <taxon>Pezizomycotina</taxon>
        <taxon>Sordariomycetes</taxon>
        <taxon>Hypocreomycetidae</taxon>
        <taxon>Hypocreales</taxon>
        <taxon>Nectriaceae</taxon>
        <taxon>Fusarium</taxon>
        <taxon>Fusarium fujikuroi species complex</taxon>
    </lineage>
</organism>
<gene>
    <name evidence="2" type="ORF">FANTH_2084</name>
</gene>
<feature type="region of interest" description="Disordered" evidence="1">
    <location>
        <begin position="272"/>
        <end position="312"/>
    </location>
</feature>